<evidence type="ECO:0000259" key="9">
    <source>
        <dbReference type="Pfam" id="PF01555"/>
    </source>
</evidence>
<dbReference type="Pfam" id="PF01555">
    <property type="entry name" value="N6_N4_Mtase"/>
    <property type="match status" value="1"/>
</dbReference>
<dbReference type="SUPFAM" id="SSF53335">
    <property type="entry name" value="S-adenosyl-L-methionine-dependent methyltransferases"/>
    <property type="match status" value="1"/>
</dbReference>
<dbReference type="InterPro" id="IPR029063">
    <property type="entry name" value="SAM-dependent_MTases_sf"/>
</dbReference>
<dbReference type="GO" id="GO:0003677">
    <property type="term" value="F:DNA binding"/>
    <property type="evidence" value="ECO:0007669"/>
    <property type="project" value="UniProtKB-KW"/>
</dbReference>
<keyword evidence="4" id="KW-0949">S-adenosyl-L-methionine</keyword>
<dbReference type="InterPro" id="IPR001091">
    <property type="entry name" value="RM_Methyltransferase"/>
</dbReference>
<dbReference type="InterPro" id="IPR017985">
    <property type="entry name" value="MeTrfase_CN4_CS"/>
</dbReference>
<dbReference type="PANTHER" id="PTHR13370:SF3">
    <property type="entry name" value="TRNA (GUANINE(10)-N2)-METHYLTRANSFERASE HOMOLOG"/>
    <property type="match status" value="1"/>
</dbReference>
<dbReference type="Gene3D" id="3.40.50.150">
    <property type="entry name" value="Vaccinia Virus protein VP39"/>
    <property type="match status" value="1"/>
</dbReference>
<dbReference type="InterPro" id="IPR002941">
    <property type="entry name" value="DNA_methylase_N4/N6"/>
</dbReference>
<evidence type="ECO:0000256" key="3">
    <source>
        <dbReference type="ARBA" id="ARBA00022679"/>
    </source>
</evidence>
<evidence type="ECO:0000313" key="10">
    <source>
        <dbReference type="EMBL" id="CUN37364.1"/>
    </source>
</evidence>
<comment type="similarity">
    <text evidence="1">Belongs to the N(4)/N(6)-methyltransferase family. N(4) subfamily.</text>
</comment>
<evidence type="ECO:0000256" key="1">
    <source>
        <dbReference type="ARBA" id="ARBA00010203"/>
    </source>
</evidence>
<proteinExistence type="inferred from homology"/>
<evidence type="ECO:0000313" key="11">
    <source>
        <dbReference type="Proteomes" id="UP000095395"/>
    </source>
</evidence>
<sequence>MKRKVEKYILGEDTNPLLLSGDALEVLKSIPDNSIDCCMTSPPYWQKREYANGGIGLEKKYEEYIDNLVAICMEVHRVLKLTGSFWLNIGDSYKNKCLLNIPWRVAIELTDRGWILRNTIIWNKVKGGMDNSKDRLGNAYEPLFHFVKVNKGYYYDVDSIRNKPSGAKVVNGAVVSATGVTGVKYKRKIELSTVLTEEQKANAYNALEDILTQIQQGKLSDFRMVIKGNQRTTHSDSKKLSGRAKELDEKGFYFLKYNPKGSKPSDVWDIIPEDTQGRGEHFAPYPEDLCKNPIMLTCPENGIVLDPFVGTGTTCVVAMNMNRKSIGIDIASDYIAISNDRCK</sequence>
<accession>A0A173WD62</accession>
<name>A0A173WD62_9FIRM</name>
<organism evidence="10 11">
    <name type="scientific">Roseburia inulinivorans</name>
    <dbReference type="NCBI Taxonomy" id="360807"/>
    <lineage>
        <taxon>Bacteria</taxon>
        <taxon>Bacillati</taxon>
        <taxon>Bacillota</taxon>
        <taxon>Clostridia</taxon>
        <taxon>Lachnospirales</taxon>
        <taxon>Lachnospiraceae</taxon>
        <taxon>Roseburia</taxon>
    </lineage>
</organism>
<keyword evidence="6" id="KW-0238">DNA-binding</keyword>
<protein>
    <recommendedName>
        <fullName evidence="8">Methyltransferase</fullName>
        <ecNumber evidence="8">2.1.1.-</ecNumber>
    </recommendedName>
</protein>
<keyword evidence="5" id="KW-0680">Restriction system</keyword>
<evidence type="ECO:0000256" key="8">
    <source>
        <dbReference type="RuleBase" id="RU362026"/>
    </source>
</evidence>
<dbReference type="PRINTS" id="PR00508">
    <property type="entry name" value="S21N4MTFRASE"/>
</dbReference>
<evidence type="ECO:0000256" key="2">
    <source>
        <dbReference type="ARBA" id="ARBA00022603"/>
    </source>
</evidence>
<gene>
    <name evidence="10" type="primary">yhdJ</name>
    <name evidence="10" type="ORF">ERS852392_00153</name>
</gene>
<dbReference type="GO" id="GO:0009307">
    <property type="term" value="P:DNA restriction-modification system"/>
    <property type="evidence" value="ECO:0007669"/>
    <property type="project" value="UniProtKB-KW"/>
</dbReference>
<dbReference type="GO" id="GO:0005737">
    <property type="term" value="C:cytoplasm"/>
    <property type="evidence" value="ECO:0007669"/>
    <property type="project" value="TreeGrafter"/>
</dbReference>
<evidence type="ECO:0000256" key="7">
    <source>
        <dbReference type="ARBA" id="ARBA00049120"/>
    </source>
</evidence>
<evidence type="ECO:0000256" key="6">
    <source>
        <dbReference type="ARBA" id="ARBA00023125"/>
    </source>
</evidence>
<reference evidence="10 11" key="1">
    <citation type="submission" date="2015-09" db="EMBL/GenBank/DDBJ databases">
        <authorList>
            <consortium name="Pathogen Informatics"/>
        </authorList>
    </citation>
    <scope>NUCLEOTIDE SEQUENCE [LARGE SCALE GENOMIC DNA]</scope>
    <source>
        <strain evidence="10 11">2789STDY5608835</strain>
    </source>
</reference>
<dbReference type="PROSITE" id="PS00093">
    <property type="entry name" value="N4_MTASE"/>
    <property type="match status" value="1"/>
</dbReference>
<dbReference type="GO" id="GO:0032259">
    <property type="term" value="P:methylation"/>
    <property type="evidence" value="ECO:0007669"/>
    <property type="project" value="UniProtKB-KW"/>
</dbReference>
<dbReference type="EMBL" id="CYYR01000001">
    <property type="protein sequence ID" value="CUN37364.1"/>
    <property type="molecule type" value="Genomic_DNA"/>
</dbReference>
<dbReference type="RefSeq" id="WP_055300828.1">
    <property type="nucleotide sequence ID" value="NZ_CYYR01000001.1"/>
</dbReference>
<keyword evidence="2 10" id="KW-0489">Methyltransferase</keyword>
<evidence type="ECO:0000256" key="4">
    <source>
        <dbReference type="ARBA" id="ARBA00022691"/>
    </source>
</evidence>
<dbReference type="EC" id="2.1.1.-" evidence="8"/>
<evidence type="ECO:0000256" key="5">
    <source>
        <dbReference type="ARBA" id="ARBA00022747"/>
    </source>
</evidence>
<dbReference type="GO" id="GO:0008170">
    <property type="term" value="F:N-methyltransferase activity"/>
    <property type="evidence" value="ECO:0007669"/>
    <property type="project" value="InterPro"/>
</dbReference>
<dbReference type="PANTHER" id="PTHR13370">
    <property type="entry name" value="RNA METHYLASE-RELATED"/>
    <property type="match status" value="1"/>
</dbReference>
<keyword evidence="3 10" id="KW-0808">Transferase</keyword>
<feature type="domain" description="DNA methylase N-4/N-6" evidence="9">
    <location>
        <begin position="35"/>
        <end position="339"/>
    </location>
</feature>
<dbReference type="Proteomes" id="UP000095395">
    <property type="component" value="Unassembled WGS sequence"/>
</dbReference>
<dbReference type="AlphaFoldDB" id="A0A173WD62"/>
<comment type="catalytic activity">
    <reaction evidence="7">
        <text>a 2'-deoxycytidine in DNA + S-adenosyl-L-methionine = an N(4)-methyl-2'-deoxycytidine in DNA + S-adenosyl-L-homocysteine + H(+)</text>
        <dbReference type="Rhea" id="RHEA:16857"/>
        <dbReference type="Rhea" id="RHEA-COMP:11369"/>
        <dbReference type="Rhea" id="RHEA-COMP:13674"/>
        <dbReference type="ChEBI" id="CHEBI:15378"/>
        <dbReference type="ChEBI" id="CHEBI:57856"/>
        <dbReference type="ChEBI" id="CHEBI:59789"/>
        <dbReference type="ChEBI" id="CHEBI:85452"/>
        <dbReference type="ChEBI" id="CHEBI:137933"/>
        <dbReference type="EC" id="2.1.1.113"/>
    </reaction>
</comment>
<dbReference type="GO" id="GO:0015667">
    <property type="term" value="F:site-specific DNA-methyltransferase (cytosine-N4-specific) activity"/>
    <property type="evidence" value="ECO:0007669"/>
    <property type="project" value="UniProtKB-EC"/>
</dbReference>